<dbReference type="Gene3D" id="3.30.70.20">
    <property type="match status" value="1"/>
</dbReference>
<dbReference type="Pfam" id="PF00037">
    <property type="entry name" value="Fer4"/>
    <property type="match status" value="1"/>
</dbReference>
<keyword evidence="3 9" id="KW-0813">Transport</keyword>
<dbReference type="PROSITE" id="PS51379">
    <property type="entry name" value="4FE4S_FER_2"/>
    <property type="match status" value="2"/>
</dbReference>
<keyword evidence="12" id="KW-1185">Reference proteome</keyword>
<keyword evidence="8 9" id="KW-0411">Iron-sulfur</keyword>
<dbReference type="GO" id="GO:0009055">
    <property type="term" value="F:electron transfer activity"/>
    <property type="evidence" value="ECO:0007669"/>
    <property type="project" value="UniProtKB-UniRule"/>
</dbReference>
<dbReference type="STRING" id="1122133.SAMN02745157_2845"/>
<evidence type="ECO:0000256" key="6">
    <source>
        <dbReference type="ARBA" id="ARBA00022982"/>
    </source>
</evidence>
<proteinExistence type="predicted"/>
<gene>
    <name evidence="11" type="ORF">SAMN02745157_2845</name>
</gene>
<dbReference type="SUPFAM" id="SSF54862">
    <property type="entry name" value="4Fe-4S ferredoxins"/>
    <property type="match status" value="1"/>
</dbReference>
<name>A0A1M5DZS2_9HYPH</name>
<evidence type="ECO:0000313" key="12">
    <source>
        <dbReference type="Proteomes" id="UP000184485"/>
    </source>
</evidence>
<dbReference type="PANTHER" id="PTHR42859:SF2">
    <property type="entry name" value="FERREDOXIN"/>
    <property type="match status" value="1"/>
</dbReference>
<evidence type="ECO:0000256" key="5">
    <source>
        <dbReference type="ARBA" id="ARBA00022723"/>
    </source>
</evidence>
<dbReference type="PANTHER" id="PTHR42859">
    <property type="entry name" value="OXIDOREDUCTASE"/>
    <property type="match status" value="1"/>
</dbReference>
<evidence type="ECO:0000256" key="7">
    <source>
        <dbReference type="ARBA" id="ARBA00023004"/>
    </source>
</evidence>
<dbReference type="InterPro" id="IPR050294">
    <property type="entry name" value="RnfB_subfamily"/>
</dbReference>
<accession>A0A1M5DZS2</accession>
<keyword evidence="4 9" id="KW-0004">4Fe-4S</keyword>
<keyword evidence="7 9" id="KW-0408">Iron</keyword>
<dbReference type="InterPro" id="IPR017896">
    <property type="entry name" value="4Fe4S_Fe-S-bd"/>
</dbReference>
<comment type="cofactor">
    <cofactor evidence="2 9">
        <name>[4Fe-4S] cluster</name>
        <dbReference type="ChEBI" id="CHEBI:49883"/>
    </cofactor>
</comment>
<dbReference type="GO" id="GO:0046872">
    <property type="term" value="F:metal ion binding"/>
    <property type="evidence" value="ECO:0007669"/>
    <property type="project" value="UniProtKB-UniRule"/>
</dbReference>
<dbReference type="InterPro" id="IPR017900">
    <property type="entry name" value="4Fe4S_Fe_S_CS"/>
</dbReference>
<feature type="domain" description="4Fe-4S ferredoxin-type" evidence="10">
    <location>
        <begin position="31"/>
        <end position="60"/>
    </location>
</feature>
<comment type="cofactor">
    <cofactor evidence="1">
        <name>[3Fe-4S] cluster</name>
        <dbReference type="ChEBI" id="CHEBI:21137"/>
    </cofactor>
</comment>
<comment type="function">
    <text evidence="9">Ferredoxins are iron-sulfur proteins that transfer electrons in a wide variety of metabolic reactions.</text>
</comment>
<keyword evidence="6 9" id="KW-0249">Electron transport</keyword>
<dbReference type="AlphaFoldDB" id="A0A1M5DZS2"/>
<evidence type="ECO:0000256" key="9">
    <source>
        <dbReference type="RuleBase" id="RU365098"/>
    </source>
</evidence>
<evidence type="ECO:0000259" key="10">
    <source>
        <dbReference type="PROSITE" id="PS51379"/>
    </source>
</evidence>
<evidence type="ECO:0000256" key="2">
    <source>
        <dbReference type="ARBA" id="ARBA00001966"/>
    </source>
</evidence>
<dbReference type="RefSeq" id="WP_073053732.1">
    <property type="nucleotide sequence ID" value="NZ_FQUP01000002.1"/>
</dbReference>
<dbReference type="EMBL" id="FQUP01000002">
    <property type="protein sequence ID" value="SHF72374.1"/>
    <property type="molecule type" value="Genomic_DNA"/>
</dbReference>
<evidence type="ECO:0000313" key="11">
    <source>
        <dbReference type="EMBL" id="SHF72374.1"/>
    </source>
</evidence>
<keyword evidence="5 9" id="KW-0479">Metal-binding</keyword>
<evidence type="ECO:0000256" key="3">
    <source>
        <dbReference type="ARBA" id="ARBA00022448"/>
    </source>
</evidence>
<dbReference type="PRINTS" id="PR00354">
    <property type="entry name" value="7FE8SFRDOXIN"/>
</dbReference>
<dbReference type="InterPro" id="IPR000813">
    <property type="entry name" value="7Fe_ferredoxin"/>
</dbReference>
<dbReference type="GO" id="GO:0051539">
    <property type="term" value="F:4 iron, 4 sulfur cluster binding"/>
    <property type="evidence" value="ECO:0007669"/>
    <property type="project" value="UniProtKB-UniRule"/>
</dbReference>
<feature type="domain" description="4Fe-4S ferredoxin-type" evidence="10">
    <location>
        <begin position="1"/>
        <end position="27"/>
    </location>
</feature>
<dbReference type="Proteomes" id="UP000184485">
    <property type="component" value="Unassembled WGS sequence"/>
</dbReference>
<evidence type="ECO:0000256" key="8">
    <source>
        <dbReference type="ARBA" id="ARBA00023014"/>
    </source>
</evidence>
<organism evidence="11 12">
    <name type="scientific">Kaistia soli DSM 19436</name>
    <dbReference type="NCBI Taxonomy" id="1122133"/>
    <lineage>
        <taxon>Bacteria</taxon>
        <taxon>Pseudomonadati</taxon>
        <taxon>Pseudomonadota</taxon>
        <taxon>Alphaproteobacteria</taxon>
        <taxon>Hyphomicrobiales</taxon>
        <taxon>Kaistiaceae</taxon>
        <taxon>Kaistia</taxon>
    </lineage>
</organism>
<protein>
    <recommendedName>
        <fullName evidence="9">Ferredoxin</fullName>
    </recommendedName>
</protein>
<sequence>MPHVVTENCTDCQFTDCVEVCPVSCFHGDGRRVYIDPVACIDCGACVPLCPVHAIYEDLDLTEERESWQELNAVRAPALPVVRKKQAPLAGAEARKASLGYS</sequence>
<evidence type="ECO:0000256" key="4">
    <source>
        <dbReference type="ARBA" id="ARBA00022485"/>
    </source>
</evidence>
<dbReference type="OrthoDB" id="9803397at2"/>
<evidence type="ECO:0000256" key="1">
    <source>
        <dbReference type="ARBA" id="ARBA00001927"/>
    </source>
</evidence>
<dbReference type="PROSITE" id="PS00198">
    <property type="entry name" value="4FE4S_FER_1"/>
    <property type="match status" value="1"/>
</dbReference>
<reference evidence="11 12" key="1">
    <citation type="submission" date="2016-11" db="EMBL/GenBank/DDBJ databases">
        <authorList>
            <person name="Jaros S."/>
            <person name="Januszkiewicz K."/>
            <person name="Wedrychowicz H."/>
        </authorList>
    </citation>
    <scope>NUCLEOTIDE SEQUENCE [LARGE SCALE GENOMIC DNA]</scope>
    <source>
        <strain evidence="11 12">DSM 19436</strain>
    </source>
</reference>